<gene>
    <name evidence="2" type="ORF">SAMN05443529_12181</name>
</gene>
<evidence type="ECO:0000313" key="2">
    <source>
        <dbReference type="EMBL" id="SDH90107.1"/>
    </source>
</evidence>
<keyword evidence="1" id="KW-0472">Membrane</keyword>
<dbReference type="AlphaFoldDB" id="A0A1G8G6S7"/>
<feature type="transmembrane region" description="Helical" evidence="1">
    <location>
        <begin position="12"/>
        <end position="33"/>
    </location>
</feature>
<feature type="transmembrane region" description="Helical" evidence="1">
    <location>
        <begin position="39"/>
        <end position="58"/>
    </location>
</feature>
<feature type="transmembrane region" description="Helical" evidence="1">
    <location>
        <begin position="107"/>
        <end position="130"/>
    </location>
</feature>
<evidence type="ECO:0000256" key="1">
    <source>
        <dbReference type="SAM" id="Phobius"/>
    </source>
</evidence>
<feature type="transmembrane region" description="Helical" evidence="1">
    <location>
        <begin position="65"/>
        <end position="87"/>
    </location>
</feature>
<protein>
    <submittedName>
        <fullName evidence="2">Uncharacterized protein</fullName>
    </submittedName>
</protein>
<sequence>MNTKQRKWLNVLGSGLVGFNFGFVAALLLAQWTWLELRFNTGLAILVGVGIGIGIGLLRTIKRPLAVASISLLAMLISLLGIGDAQISSLKILTGYTIREGLLMPDISLQVANLIFSLLTLGSILVAIVLKRKISG</sequence>
<keyword evidence="1" id="KW-1133">Transmembrane helix</keyword>
<organism evidence="2 3">
    <name type="scientific">Desulfosporosinus hippei DSM 8344</name>
    <dbReference type="NCBI Taxonomy" id="1121419"/>
    <lineage>
        <taxon>Bacteria</taxon>
        <taxon>Bacillati</taxon>
        <taxon>Bacillota</taxon>
        <taxon>Clostridia</taxon>
        <taxon>Eubacteriales</taxon>
        <taxon>Desulfitobacteriaceae</taxon>
        <taxon>Desulfosporosinus</taxon>
    </lineage>
</organism>
<proteinExistence type="predicted"/>
<accession>A0A1G8G6S7</accession>
<name>A0A1G8G6S7_9FIRM</name>
<keyword evidence="1" id="KW-0812">Transmembrane</keyword>
<dbReference type="OrthoDB" id="1798690at2"/>
<dbReference type="RefSeq" id="WP_092334786.1">
    <property type="nucleotide sequence ID" value="NZ_FNCP01000021.1"/>
</dbReference>
<dbReference type="EMBL" id="FNCP01000021">
    <property type="protein sequence ID" value="SDH90107.1"/>
    <property type="molecule type" value="Genomic_DNA"/>
</dbReference>
<dbReference type="STRING" id="1121419.SAMN05443529_12181"/>
<keyword evidence="3" id="KW-1185">Reference proteome</keyword>
<evidence type="ECO:0000313" key="3">
    <source>
        <dbReference type="Proteomes" id="UP000198656"/>
    </source>
</evidence>
<reference evidence="3" key="1">
    <citation type="submission" date="2016-10" db="EMBL/GenBank/DDBJ databases">
        <authorList>
            <person name="Varghese N."/>
            <person name="Submissions S."/>
        </authorList>
    </citation>
    <scope>NUCLEOTIDE SEQUENCE [LARGE SCALE GENOMIC DNA]</scope>
    <source>
        <strain evidence="3">DSM 8344</strain>
    </source>
</reference>
<dbReference type="Proteomes" id="UP000198656">
    <property type="component" value="Unassembled WGS sequence"/>
</dbReference>